<proteinExistence type="predicted"/>
<dbReference type="EMBL" id="JAPTYD010000034">
    <property type="protein sequence ID" value="MCZ0963309.1"/>
    <property type="molecule type" value="Genomic_DNA"/>
</dbReference>
<dbReference type="InterPro" id="IPR036388">
    <property type="entry name" value="WH-like_DNA-bd_sf"/>
</dbReference>
<feature type="domain" description="HTH IS408-type" evidence="1">
    <location>
        <begin position="11"/>
        <end position="92"/>
    </location>
</feature>
<reference evidence="2" key="1">
    <citation type="submission" date="2022-12" db="EMBL/GenBank/DDBJ databases">
        <title>Paracoccus sp. EF6 isolated from a lake water.</title>
        <authorList>
            <person name="Liu H."/>
        </authorList>
    </citation>
    <scope>NUCLEOTIDE SEQUENCE</scope>
    <source>
        <strain evidence="2">EF6</strain>
    </source>
</reference>
<gene>
    <name evidence="2" type="ORF">OU682_17000</name>
</gene>
<evidence type="ECO:0000259" key="1">
    <source>
        <dbReference type="PROSITE" id="PS50532"/>
    </source>
</evidence>
<keyword evidence="3" id="KW-1185">Reference proteome</keyword>
<dbReference type="SUPFAM" id="SSF88659">
    <property type="entry name" value="Sigma3 and sigma4 domains of RNA polymerase sigma factors"/>
    <property type="match status" value="1"/>
</dbReference>
<dbReference type="InterPro" id="IPR017895">
    <property type="entry name" value="HTH_IS408/IS1162_type"/>
</dbReference>
<sequence>METGRLNMRRIRDVLRSKYGHGLSERQIAASLRLSKSSVGTSLHRARQAGLRWPLPEGLDDDGPELLLFPAAPTVADPNRPVPDWASIDRELRRPGVTRMLLWEEYRAS</sequence>
<accession>A0ABT4J8R5</accession>
<organism evidence="2 3">
    <name type="scientific">Paracoccus benzoatiresistens</name>
    <dbReference type="NCBI Taxonomy" id="2997341"/>
    <lineage>
        <taxon>Bacteria</taxon>
        <taxon>Pseudomonadati</taxon>
        <taxon>Pseudomonadota</taxon>
        <taxon>Alphaproteobacteria</taxon>
        <taxon>Rhodobacterales</taxon>
        <taxon>Paracoccaceae</taxon>
        <taxon>Paracoccus</taxon>
    </lineage>
</organism>
<comment type="caution">
    <text evidence="2">The sequence shown here is derived from an EMBL/GenBank/DDBJ whole genome shotgun (WGS) entry which is preliminary data.</text>
</comment>
<dbReference type="InterPro" id="IPR013249">
    <property type="entry name" value="RNA_pol_sigma70_r4_t2"/>
</dbReference>
<protein>
    <recommendedName>
        <fullName evidence="1">HTH IS408-type domain-containing protein</fullName>
    </recommendedName>
</protein>
<name>A0ABT4J8R5_9RHOB</name>
<dbReference type="Proteomes" id="UP001149822">
    <property type="component" value="Unassembled WGS sequence"/>
</dbReference>
<dbReference type="InterPro" id="IPR013324">
    <property type="entry name" value="RNA_pol_sigma_r3/r4-like"/>
</dbReference>
<evidence type="ECO:0000313" key="3">
    <source>
        <dbReference type="Proteomes" id="UP001149822"/>
    </source>
</evidence>
<dbReference type="Gene3D" id="1.10.10.10">
    <property type="entry name" value="Winged helix-like DNA-binding domain superfamily/Winged helix DNA-binding domain"/>
    <property type="match status" value="1"/>
</dbReference>
<dbReference type="PROSITE" id="PS50532">
    <property type="entry name" value="HTH_IS408"/>
    <property type="match status" value="1"/>
</dbReference>
<dbReference type="Pfam" id="PF08281">
    <property type="entry name" value="Sigma70_r4_2"/>
    <property type="match status" value="1"/>
</dbReference>
<evidence type="ECO:0000313" key="2">
    <source>
        <dbReference type="EMBL" id="MCZ0963309.1"/>
    </source>
</evidence>